<evidence type="ECO:0000256" key="5">
    <source>
        <dbReference type="SAM" id="MobiDB-lite"/>
    </source>
</evidence>
<name>A0AAD5SLB2_9FUNG</name>
<keyword evidence="8" id="KW-1185">Reference proteome</keyword>
<evidence type="ECO:0000313" key="8">
    <source>
        <dbReference type="Proteomes" id="UP001212841"/>
    </source>
</evidence>
<reference evidence="7" key="1">
    <citation type="submission" date="2020-05" db="EMBL/GenBank/DDBJ databases">
        <title>Phylogenomic resolution of chytrid fungi.</title>
        <authorList>
            <person name="Stajich J.E."/>
            <person name="Amses K."/>
            <person name="Simmons R."/>
            <person name="Seto K."/>
            <person name="Myers J."/>
            <person name="Bonds A."/>
            <person name="Quandt C.A."/>
            <person name="Barry K."/>
            <person name="Liu P."/>
            <person name="Grigoriev I."/>
            <person name="Longcore J.E."/>
            <person name="James T.Y."/>
        </authorList>
    </citation>
    <scope>NUCLEOTIDE SEQUENCE</scope>
    <source>
        <strain evidence="7">JEL0318</strain>
    </source>
</reference>
<dbReference type="CDD" id="cd07380">
    <property type="entry name" value="MPP_CWF19_N"/>
    <property type="match status" value="1"/>
</dbReference>
<dbReference type="GO" id="GO:0003676">
    <property type="term" value="F:nucleic acid binding"/>
    <property type="evidence" value="ECO:0007669"/>
    <property type="project" value="InterPro"/>
</dbReference>
<evidence type="ECO:0000256" key="4">
    <source>
        <dbReference type="PROSITE-ProRule" id="PRU00047"/>
    </source>
</evidence>
<dbReference type="AlphaFoldDB" id="A0AAD5SLB2"/>
<dbReference type="InterPro" id="IPR029052">
    <property type="entry name" value="Metallo-depent_PP-like"/>
</dbReference>
<dbReference type="GO" id="GO:0000398">
    <property type="term" value="P:mRNA splicing, via spliceosome"/>
    <property type="evidence" value="ECO:0007669"/>
    <property type="project" value="TreeGrafter"/>
</dbReference>
<organism evidence="7 8">
    <name type="scientific">Rhizophlyctis rosea</name>
    <dbReference type="NCBI Taxonomy" id="64517"/>
    <lineage>
        <taxon>Eukaryota</taxon>
        <taxon>Fungi</taxon>
        <taxon>Fungi incertae sedis</taxon>
        <taxon>Chytridiomycota</taxon>
        <taxon>Chytridiomycota incertae sedis</taxon>
        <taxon>Chytridiomycetes</taxon>
        <taxon>Rhizophlyctidales</taxon>
        <taxon>Rhizophlyctidaceae</taxon>
        <taxon>Rhizophlyctis</taxon>
    </lineage>
</organism>
<feature type="domain" description="CCHC-type" evidence="6">
    <location>
        <begin position="338"/>
        <end position="353"/>
    </location>
</feature>
<dbReference type="SUPFAM" id="SSF56300">
    <property type="entry name" value="Metallo-dependent phosphatases"/>
    <property type="match status" value="1"/>
</dbReference>
<feature type="domain" description="CCHC-type" evidence="6">
    <location>
        <begin position="363"/>
        <end position="378"/>
    </location>
</feature>
<dbReference type="Proteomes" id="UP001212841">
    <property type="component" value="Unassembled WGS sequence"/>
</dbReference>
<dbReference type="Gene3D" id="4.10.60.10">
    <property type="entry name" value="Zinc finger, CCHC-type"/>
    <property type="match status" value="2"/>
</dbReference>
<dbReference type="InterPro" id="IPR040194">
    <property type="entry name" value="Cwf19-like"/>
</dbReference>
<dbReference type="Pfam" id="PF04677">
    <property type="entry name" value="CwfJ_C_1"/>
    <property type="match status" value="1"/>
</dbReference>
<dbReference type="PANTHER" id="PTHR12072:SF4">
    <property type="entry name" value="CWF19-LIKE PROTEIN 1"/>
    <property type="match status" value="1"/>
</dbReference>
<protein>
    <recommendedName>
        <fullName evidence="6">CCHC-type domain-containing protein</fullName>
    </recommendedName>
</protein>
<gene>
    <name evidence="7" type="ORF">HK097_008202</name>
</gene>
<evidence type="ECO:0000256" key="2">
    <source>
        <dbReference type="ARBA" id="ARBA00022771"/>
    </source>
</evidence>
<sequence>MATNLKVLTVGSLNGRFKEALTKIAGINKKHGPFDLLLCTGDFFGPTVTDDIQALLTGQIKVPISTYIISGKHSLPRSVITVINAQDGQICENLIYLGKYGRTKTAEGLQIAFLSGIAPYEYRPDTTINPSNSGVNPPAPDYADADTHYREEWVAALQAGKQPVDIFLTSEWPMSVWNNSSTTATDILAQKGASAVADLAKALQPRYHFAAGVNSTEIKEEDPVLTKLAPPYFEREPFRNVRGARYPTRFYGLGEFGASNKARWFCAFNIIPMSNMETSKLEAEVPNVTLNPFIRHADTTKRKREAEEPNNNFFYGGDEGGNKRQARERGAPPRSYTCNRCQQKGHWIQDCPEKKAPPEGYICNLCQKPGHFIRDCPENKRYDDEPWVDPALRRDPTQCWFCLSNPGLEKHLIVDVQSNTYVTLAKGSLIEWGGHMLIVPIGHYRSTWHMRKSEEEEAKGSLEEIEEIRGRLTKLYRKMGSVTVGFEMFGGGGEEDGKLMHVHEQVVPIPEELIDEIGPAFQREAEAEGLVAVDDYPEDHTLPFCRVTYPSSSDTSTKDIVEITKIYVPSQDKQDQYQEALAAAASMGTGRRPPRMMNLQFGRLVLANLINRPDRADWKKCLVTIGEETKLAGKMKDLIKA</sequence>
<feature type="region of interest" description="Disordered" evidence="5">
    <location>
        <begin position="300"/>
        <end position="335"/>
    </location>
</feature>
<evidence type="ECO:0000313" key="7">
    <source>
        <dbReference type="EMBL" id="KAJ3056074.1"/>
    </source>
</evidence>
<evidence type="ECO:0000256" key="1">
    <source>
        <dbReference type="ARBA" id="ARBA00022723"/>
    </source>
</evidence>
<dbReference type="EMBL" id="JADGJD010000047">
    <property type="protein sequence ID" value="KAJ3056074.1"/>
    <property type="molecule type" value="Genomic_DNA"/>
</dbReference>
<evidence type="ECO:0000256" key="3">
    <source>
        <dbReference type="ARBA" id="ARBA00022833"/>
    </source>
</evidence>
<dbReference type="Pfam" id="PF13696">
    <property type="entry name" value="zf-CCHC_2"/>
    <property type="match status" value="2"/>
</dbReference>
<evidence type="ECO:0000259" key="6">
    <source>
        <dbReference type="PROSITE" id="PS50158"/>
    </source>
</evidence>
<dbReference type="InterPro" id="IPR001878">
    <property type="entry name" value="Znf_CCHC"/>
</dbReference>
<dbReference type="Gene3D" id="3.30.428.10">
    <property type="entry name" value="HIT-like"/>
    <property type="match status" value="1"/>
</dbReference>
<dbReference type="PANTHER" id="PTHR12072">
    <property type="entry name" value="CWF19, CELL CYCLE CONTROL PROTEIN"/>
    <property type="match status" value="1"/>
</dbReference>
<dbReference type="InterPro" id="IPR006768">
    <property type="entry name" value="Cwf19-like_C_dom-1"/>
</dbReference>
<accession>A0AAD5SLB2</accession>
<dbReference type="SMART" id="SM00343">
    <property type="entry name" value="ZnF_C2HC"/>
    <property type="match status" value="2"/>
</dbReference>
<comment type="caution">
    <text evidence="7">The sequence shown here is derived from an EMBL/GenBank/DDBJ whole genome shotgun (WGS) entry which is preliminary data.</text>
</comment>
<keyword evidence="1" id="KW-0479">Metal-binding</keyword>
<dbReference type="SUPFAM" id="SSF54197">
    <property type="entry name" value="HIT-like"/>
    <property type="match status" value="1"/>
</dbReference>
<dbReference type="InterPro" id="IPR036265">
    <property type="entry name" value="HIT-like_sf"/>
</dbReference>
<keyword evidence="3" id="KW-0862">Zinc</keyword>
<dbReference type="InterPro" id="IPR025829">
    <property type="entry name" value="Zn_knuckle_CX2CX3GHX4C"/>
</dbReference>
<dbReference type="GO" id="GO:0071014">
    <property type="term" value="C:post-mRNA release spliceosomal complex"/>
    <property type="evidence" value="ECO:0007669"/>
    <property type="project" value="TreeGrafter"/>
</dbReference>
<keyword evidence="2 4" id="KW-0863">Zinc-finger</keyword>
<dbReference type="PROSITE" id="PS50158">
    <property type="entry name" value="ZF_CCHC"/>
    <property type="match status" value="2"/>
</dbReference>
<feature type="compositionally biased region" description="Basic and acidic residues" evidence="5">
    <location>
        <begin position="320"/>
        <end position="331"/>
    </location>
</feature>
<dbReference type="InterPro" id="IPR036875">
    <property type="entry name" value="Znf_CCHC_sf"/>
</dbReference>
<dbReference type="SUPFAM" id="SSF57756">
    <property type="entry name" value="Retrovirus zinc finger-like domains"/>
    <property type="match status" value="1"/>
</dbReference>
<dbReference type="GO" id="GO:0008270">
    <property type="term" value="F:zinc ion binding"/>
    <property type="evidence" value="ECO:0007669"/>
    <property type="project" value="UniProtKB-KW"/>
</dbReference>
<dbReference type="GO" id="GO:0061632">
    <property type="term" value="F:RNA lariat debranching enzyme activator activity"/>
    <property type="evidence" value="ECO:0007669"/>
    <property type="project" value="TreeGrafter"/>
</dbReference>
<proteinExistence type="predicted"/>